<dbReference type="GeneID" id="89993975"/>
<evidence type="ECO:0000313" key="1">
    <source>
        <dbReference type="EMBL" id="KAK5946383.1"/>
    </source>
</evidence>
<proteinExistence type="predicted"/>
<dbReference type="EMBL" id="JAVHJV010000001">
    <property type="protein sequence ID" value="KAK5946383.1"/>
    <property type="molecule type" value="Genomic_DNA"/>
</dbReference>
<accession>A0ABR0S1M2</accession>
<comment type="caution">
    <text evidence="1">The sequence shown here is derived from an EMBL/GenBank/DDBJ whole genome shotgun (WGS) entry which is preliminary data.</text>
</comment>
<sequence length="80" mass="8522">MSAYFSAIVFPSFFSSSNATVDDGFWQEPSTIKTKLTAADSLIAEADACIASNAAGLAAKHTISHRRNKSMQLYYAAPSA</sequence>
<protein>
    <submittedName>
        <fullName evidence="1">Uncharacterized protein</fullName>
    </submittedName>
</protein>
<keyword evidence="2" id="KW-1185">Reference proteome</keyword>
<reference evidence="1 2" key="1">
    <citation type="journal article" date="2023" name="Res Sq">
        <title>Genomic and morphological characterization of Knufia obscura isolated from the Mars 2020 spacecraft assembly facility.</title>
        <authorList>
            <person name="Chander A.M."/>
            <person name="Teixeira M.M."/>
            <person name="Singh N.K."/>
            <person name="Williams M.P."/>
            <person name="Parker C.W."/>
            <person name="Leo P."/>
            <person name="Stajich J.E."/>
            <person name="Torok T."/>
            <person name="Tighe S."/>
            <person name="Mason C.E."/>
            <person name="Venkateswaran K."/>
        </authorList>
    </citation>
    <scope>NUCLEOTIDE SEQUENCE [LARGE SCALE GENOMIC DNA]</scope>
    <source>
        <strain evidence="1 2">CCFEE 5817</strain>
    </source>
</reference>
<evidence type="ECO:0000313" key="2">
    <source>
        <dbReference type="Proteomes" id="UP001334248"/>
    </source>
</evidence>
<gene>
    <name evidence="1" type="ORF">PMZ80_000526</name>
</gene>
<name>A0ABR0S1M2_9EURO</name>
<dbReference type="RefSeq" id="XP_064734473.1">
    <property type="nucleotide sequence ID" value="XM_064868976.1"/>
</dbReference>
<organism evidence="1 2">
    <name type="scientific">Knufia obscura</name>
    <dbReference type="NCBI Taxonomy" id="1635080"/>
    <lineage>
        <taxon>Eukaryota</taxon>
        <taxon>Fungi</taxon>
        <taxon>Dikarya</taxon>
        <taxon>Ascomycota</taxon>
        <taxon>Pezizomycotina</taxon>
        <taxon>Eurotiomycetes</taxon>
        <taxon>Chaetothyriomycetidae</taxon>
        <taxon>Chaetothyriales</taxon>
        <taxon>Trichomeriaceae</taxon>
        <taxon>Knufia</taxon>
    </lineage>
</organism>
<dbReference type="Proteomes" id="UP001334248">
    <property type="component" value="Unassembled WGS sequence"/>
</dbReference>